<keyword evidence="5" id="KW-0325">Glycoprotein</keyword>
<organism evidence="8 9">
    <name type="scientific">Aureobasidium melanogenum</name>
    <name type="common">Aureobasidium pullulans var. melanogenum</name>
    <dbReference type="NCBI Taxonomy" id="46634"/>
    <lineage>
        <taxon>Eukaryota</taxon>
        <taxon>Fungi</taxon>
        <taxon>Dikarya</taxon>
        <taxon>Ascomycota</taxon>
        <taxon>Pezizomycotina</taxon>
        <taxon>Dothideomycetes</taxon>
        <taxon>Dothideomycetidae</taxon>
        <taxon>Dothideales</taxon>
        <taxon>Saccotheciaceae</taxon>
        <taxon>Aureobasidium</taxon>
    </lineage>
</organism>
<proteinExistence type="predicted"/>
<protein>
    <submittedName>
        <fullName evidence="8">NmrA-domain-containing protein</fullName>
    </submittedName>
</protein>
<dbReference type="SUPFAM" id="SSF51735">
    <property type="entry name" value="NAD(P)-binding Rossmann-fold domains"/>
    <property type="match status" value="1"/>
</dbReference>
<accession>A0A9P8J3S3</accession>
<dbReference type="Gene3D" id="3.40.50.720">
    <property type="entry name" value="NAD(P)-binding Rossmann-like Domain"/>
    <property type="match status" value="1"/>
</dbReference>
<feature type="domain" description="Saposin A-type" evidence="7">
    <location>
        <begin position="331"/>
        <end position="371"/>
    </location>
</feature>
<keyword evidence="2" id="KW-0964">Secreted</keyword>
<evidence type="ECO:0000256" key="3">
    <source>
        <dbReference type="ARBA" id="ARBA00022729"/>
    </source>
</evidence>
<keyword evidence="4" id="KW-1015">Disulfide bond</keyword>
<feature type="compositionally biased region" description="Polar residues" evidence="6">
    <location>
        <begin position="980"/>
        <end position="993"/>
    </location>
</feature>
<reference evidence="8" key="2">
    <citation type="submission" date="2021-08" db="EMBL/GenBank/DDBJ databases">
        <authorList>
            <person name="Gostincar C."/>
            <person name="Sun X."/>
            <person name="Song Z."/>
            <person name="Gunde-Cimerman N."/>
        </authorList>
    </citation>
    <scope>NUCLEOTIDE SEQUENCE</scope>
    <source>
        <strain evidence="8">EXF-9911</strain>
    </source>
</reference>
<dbReference type="PROSITE" id="PS51110">
    <property type="entry name" value="SAP_A"/>
    <property type="match status" value="1"/>
</dbReference>
<evidence type="ECO:0000313" key="8">
    <source>
        <dbReference type="EMBL" id="KAG9686380.1"/>
    </source>
</evidence>
<dbReference type="EMBL" id="JAHFXF010000515">
    <property type="protein sequence ID" value="KAG9686380.1"/>
    <property type="molecule type" value="Genomic_DNA"/>
</dbReference>
<dbReference type="InterPro" id="IPR036291">
    <property type="entry name" value="NAD(P)-bd_dom_sf"/>
</dbReference>
<feature type="region of interest" description="Disordered" evidence="6">
    <location>
        <begin position="970"/>
        <end position="1003"/>
    </location>
</feature>
<evidence type="ECO:0000256" key="1">
    <source>
        <dbReference type="ARBA" id="ARBA00004613"/>
    </source>
</evidence>
<dbReference type="InterPro" id="IPR008030">
    <property type="entry name" value="NmrA-like"/>
</dbReference>
<dbReference type="Pfam" id="PF05368">
    <property type="entry name" value="NmrA"/>
    <property type="match status" value="1"/>
</dbReference>
<comment type="caution">
    <text evidence="8">The sequence shown here is derived from an EMBL/GenBank/DDBJ whole genome shotgun (WGS) entry which is preliminary data.</text>
</comment>
<dbReference type="AlphaFoldDB" id="A0A9P8J3S3"/>
<gene>
    <name evidence="8" type="ORF">KCU76_g11059</name>
</gene>
<reference evidence="8" key="1">
    <citation type="journal article" date="2021" name="J Fungi (Basel)">
        <title>Virulence traits and population genomics of the black yeast Aureobasidium melanogenum.</title>
        <authorList>
            <person name="Cernosa A."/>
            <person name="Sun X."/>
            <person name="Gostincar C."/>
            <person name="Fang C."/>
            <person name="Gunde-Cimerman N."/>
            <person name="Song Z."/>
        </authorList>
    </citation>
    <scope>NUCLEOTIDE SEQUENCE</scope>
    <source>
        <strain evidence="8">EXF-9911</strain>
    </source>
</reference>
<evidence type="ECO:0000313" key="9">
    <source>
        <dbReference type="Proteomes" id="UP000779574"/>
    </source>
</evidence>
<evidence type="ECO:0000259" key="7">
    <source>
        <dbReference type="PROSITE" id="PS51110"/>
    </source>
</evidence>
<dbReference type="Gene3D" id="3.90.25.10">
    <property type="entry name" value="UDP-galactose 4-epimerase, domain 1"/>
    <property type="match status" value="1"/>
</dbReference>
<feature type="non-terminal residue" evidence="8">
    <location>
        <position position="1"/>
    </location>
</feature>
<feature type="region of interest" description="Disordered" evidence="6">
    <location>
        <begin position="75"/>
        <end position="94"/>
    </location>
</feature>
<dbReference type="CDD" id="cd12148">
    <property type="entry name" value="fungal_TF_MHR"/>
    <property type="match status" value="1"/>
</dbReference>
<dbReference type="InterPro" id="IPR053181">
    <property type="entry name" value="EcdB-like_regulator"/>
</dbReference>
<dbReference type="InterPro" id="IPR003119">
    <property type="entry name" value="SAP_A"/>
</dbReference>
<evidence type="ECO:0000256" key="2">
    <source>
        <dbReference type="ARBA" id="ARBA00022525"/>
    </source>
</evidence>
<evidence type="ECO:0000256" key="5">
    <source>
        <dbReference type="ARBA" id="ARBA00023180"/>
    </source>
</evidence>
<evidence type="ECO:0000256" key="4">
    <source>
        <dbReference type="ARBA" id="ARBA00023157"/>
    </source>
</evidence>
<name>A0A9P8J3S3_AURME</name>
<feature type="region of interest" description="Disordered" evidence="6">
    <location>
        <begin position="609"/>
        <end position="632"/>
    </location>
</feature>
<dbReference type="PANTHER" id="PTHR47785">
    <property type="entry name" value="ZN(II)2CYS6 TRANSCRIPTION FACTOR (EUROFUNG)-RELATED-RELATED"/>
    <property type="match status" value="1"/>
</dbReference>
<dbReference type="GO" id="GO:0005576">
    <property type="term" value="C:extracellular region"/>
    <property type="evidence" value="ECO:0007669"/>
    <property type="project" value="UniProtKB-SubCell"/>
</dbReference>
<dbReference type="PANTHER" id="PTHR47785:SF6">
    <property type="entry name" value="ZN(II)2CYS6 TRANSCRIPTION FACTOR (EUROFUNG)"/>
    <property type="match status" value="1"/>
</dbReference>
<comment type="subcellular location">
    <subcellularLocation>
        <location evidence="1">Secreted</location>
    </subcellularLocation>
</comment>
<feature type="region of interest" description="Disordered" evidence="6">
    <location>
        <begin position="100"/>
        <end position="121"/>
    </location>
</feature>
<keyword evidence="3" id="KW-0732">Signal</keyword>
<sequence>MGAEGDDRTDMSLRRERAVIAAQACQTCRSRRLSVECVYREPQPTKKDKTMIYILQTLQRLENKFDTLYVSKPPTPASNTDWSTPQAGARPPGVDGTMAASGSNEYHVSCGSEDRPGRRVGSQPSFLPNMLRTYQHLTVAHKVLLWPSIYLHVLNSEIAVASDLQYVLQEGTPWFVHLELHKHPKTLPWDTDMRTYPMPSRTGEMRVGIIGLTPENVRRMSDAYFSTFNILFPILDRQLFLQDILEPVLRDGFADFDPQGCIVLLVLALGQTAIDGVYGSPISIIEGNPSGLRGGTSERPPGLNLFNEARKRMGFIMHQCTVENVQIHLLESAYYEACARHMDFWRATVAASTSCQILIKCESIDWSTPRADPIKRAYWACVLSEGSMYHLELDLSQTGIHTLEDQVPLPYFHGSENNYGSPTDEKSRSQYHFLAMIALRRLVAQIHESIHRSSDAAAELSEDYGGPPVHVIKELARQLESWRTLLPRPLQWSDNDKTEFPNMGTAGRQGTDSLFSMDSGSVPISHRDNLDIMTAQLRTQFYYARFMIYRPGPNMLCACDTIGLPMAVGSCAAQEQKTIGAAPVHMDAEFCGHIADTAHDDGERMLEGDMQREGEPRGPGANDDVDAGVDPGHQTGGWNCGMELEDTVVTINSTGRQTASFVRVASAVGWHVKAQVRTCVGLVAEEIAALPNVEIVEGDLCQPKADLIPFLDHLFEGAKLAFINTTHWGDEISIGKACADTAKRAGVTHYIYSSMPDHCVYNPDWRPLPLWSQKFAIENYVRQLEIPATFIYTGIYNNNFTSLPYPLFRMELQEDGSFFWKAPFHPHDPLPWLDAEHDVGPALLQIFKMGPNAWKGQRVTLAFERLSPVQACINFSRGVGRPVRYVHGPIDIEVSIPSGYQEHLESLQETLGEKRAPYFGPLKYPQEARSLWEGYRSLEEYAREVFPDEEAANGLTWMNEDKKFPQYAESTGDLDEDQESSVASTTNRTTSWTPGRRTPLNHPEADAHHFFVGSC</sequence>
<dbReference type="Proteomes" id="UP000779574">
    <property type="component" value="Unassembled WGS sequence"/>
</dbReference>
<feature type="compositionally biased region" description="Polar residues" evidence="6">
    <location>
        <begin position="77"/>
        <end position="86"/>
    </location>
</feature>
<evidence type="ECO:0000256" key="6">
    <source>
        <dbReference type="SAM" id="MobiDB-lite"/>
    </source>
</evidence>